<keyword evidence="1" id="KW-0863">Zinc-finger</keyword>
<dbReference type="Pfam" id="PF15961">
    <property type="entry name" value="DUF4764"/>
    <property type="match status" value="1"/>
</dbReference>
<sequence>IMDYSGADSSFTADMAEGGASATINMEKLHRIQATIPVQDPNAPLGSNKNPIRIIQQGNRFITTQNLSEEQLSQITQVLHNQSIMSEVQKPSGTPAASAGRAGLSPNSKSLLRDLDNTGASPAGVKRRRGKRLPEEEDPDFDPIAEEEGRKPGRYLYPDDSIIFQCDRCDLQFMSRQALLKHVQLRHEQRDARRTQYVPVRKRSALKSAVKTSTDEELVDICLPRLAKLANPFDFLLVKSERGDPPLPNLAMLVDDLVNLVDISRKFLKEHLVRIPAGEPRPLGSVCIDSQAKADILGVEAGSYTVRPTFNEGYLPPRHRASLQSRRGPGAAAAAVSQAQQDLAGGQASRFATLQPHPVEPDVVTSVGGSGVQTDTSAGSFSMKIGPKSTQIRQQSQRQPAITDKDIAVERYYQVLDENGQPSDFVIEVATGQFFNRITGEQIAVMQESADLAEQPAGAVTLAATSSAGAVTVTGVSGASPSKASAGEGSAATAAEEVSSDVAAAAKPGAGAAEDAADKNGAVDGASEAKAAVGGGDNAQAAASGANAEQPTEGEAAAAAPEAAVDGQHAAVASAVAADTGEAVQIDLSAMFPGVTLQDLDDTVLLITKPDGSTLQVEHGGQGITLEFLQELLNTQFD</sequence>
<dbReference type="InterPro" id="IPR013087">
    <property type="entry name" value="Znf_C2H2_type"/>
</dbReference>
<feature type="non-terminal residue" evidence="4">
    <location>
        <position position="1"/>
    </location>
</feature>
<dbReference type="OrthoDB" id="5981545at2759"/>
<evidence type="ECO:0000259" key="3">
    <source>
        <dbReference type="PROSITE" id="PS50157"/>
    </source>
</evidence>
<dbReference type="InterPro" id="IPR031885">
    <property type="entry name" value="DUF4764"/>
</dbReference>
<dbReference type="STRING" id="282301.A0A267F3P2"/>
<organism evidence="4 5">
    <name type="scientific">Macrostomum lignano</name>
    <dbReference type="NCBI Taxonomy" id="282301"/>
    <lineage>
        <taxon>Eukaryota</taxon>
        <taxon>Metazoa</taxon>
        <taxon>Spiralia</taxon>
        <taxon>Lophotrochozoa</taxon>
        <taxon>Platyhelminthes</taxon>
        <taxon>Rhabditophora</taxon>
        <taxon>Macrostomorpha</taxon>
        <taxon>Macrostomida</taxon>
        <taxon>Macrostomidae</taxon>
        <taxon>Macrostomum</taxon>
    </lineage>
</organism>
<keyword evidence="1" id="KW-0479">Metal-binding</keyword>
<dbReference type="PROSITE" id="PS50157">
    <property type="entry name" value="ZINC_FINGER_C2H2_2"/>
    <property type="match status" value="1"/>
</dbReference>
<dbReference type="EMBL" id="NIVC01001402">
    <property type="protein sequence ID" value="PAA68343.1"/>
    <property type="molecule type" value="Genomic_DNA"/>
</dbReference>
<dbReference type="Proteomes" id="UP000215902">
    <property type="component" value="Unassembled WGS sequence"/>
</dbReference>
<evidence type="ECO:0000256" key="1">
    <source>
        <dbReference type="PROSITE-ProRule" id="PRU00042"/>
    </source>
</evidence>
<feature type="compositionally biased region" description="Low complexity" evidence="2">
    <location>
        <begin position="362"/>
        <end position="377"/>
    </location>
</feature>
<protein>
    <recommendedName>
        <fullName evidence="3">C2H2-type domain-containing protein</fullName>
    </recommendedName>
</protein>
<evidence type="ECO:0000256" key="2">
    <source>
        <dbReference type="SAM" id="MobiDB-lite"/>
    </source>
</evidence>
<dbReference type="SMART" id="SM00355">
    <property type="entry name" value="ZnF_C2H2"/>
    <property type="match status" value="1"/>
</dbReference>
<dbReference type="GO" id="GO:0008270">
    <property type="term" value="F:zinc ion binding"/>
    <property type="evidence" value="ECO:0007669"/>
    <property type="project" value="UniProtKB-KW"/>
</dbReference>
<reference evidence="4 5" key="1">
    <citation type="submission" date="2017-06" db="EMBL/GenBank/DDBJ databases">
        <title>A platform for efficient transgenesis in Macrostomum lignano, a flatworm model organism for stem cell research.</title>
        <authorList>
            <person name="Berezikov E."/>
        </authorList>
    </citation>
    <scope>NUCLEOTIDE SEQUENCE [LARGE SCALE GENOMIC DNA]</scope>
    <source>
        <strain evidence="4">DV1</strain>
        <tissue evidence="4">Whole organism</tissue>
    </source>
</reference>
<name>A0A267F3P2_9PLAT</name>
<feature type="region of interest" description="Disordered" evidence="2">
    <location>
        <begin position="88"/>
        <end position="153"/>
    </location>
</feature>
<feature type="compositionally biased region" description="Low complexity" evidence="2">
    <location>
        <begin position="512"/>
        <end position="522"/>
    </location>
</feature>
<feature type="compositionally biased region" description="Acidic residues" evidence="2">
    <location>
        <begin position="135"/>
        <end position="146"/>
    </location>
</feature>
<evidence type="ECO:0000313" key="4">
    <source>
        <dbReference type="EMBL" id="PAA68343.1"/>
    </source>
</evidence>
<comment type="caution">
    <text evidence="4">The sequence shown here is derived from an EMBL/GenBank/DDBJ whole genome shotgun (WGS) entry which is preliminary data.</text>
</comment>
<feature type="region of interest" description="Disordered" evidence="2">
    <location>
        <begin position="356"/>
        <end position="401"/>
    </location>
</feature>
<feature type="region of interest" description="Disordered" evidence="2">
    <location>
        <begin position="512"/>
        <end position="531"/>
    </location>
</feature>
<keyword evidence="5" id="KW-1185">Reference proteome</keyword>
<dbReference type="AlphaFoldDB" id="A0A267F3P2"/>
<keyword evidence="1" id="KW-0862">Zinc</keyword>
<evidence type="ECO:0000313" key="5">
    <source>
        <dbReference type="Proteomes" id="UP000215902"/>
    </source>
</evidence>
<accession>A0A267F3P2</accession>
<feature type="region of interest" description="Disordered" evidence="2">
    <location>
        <begin position="537"/>
        <end position="563"/>
    </location>
</feature>
<proteinExistence type="predicted"/>
<feature type="domain" description="C2H2-type" evidence="3">
    <location>
        <begin position="164"/>
        <end position="192"/>
    </location>
</feature>
<dbReference type="PROSITE" id="PS00028">
    <property type="entry name" value="ZINC_FINGER_C2H2_1"/>
    <property type="match status" value="1"/>
</dbReference>
<feature type="compositionally biased region" description="Low complexity" evidence="2">
    <location>
        <begin position="538"/>
        <end position="563"/>
    </location>
</feature>
<gene>
    <name evidence="4" type="ORF">BOX15_Mlig027071g1</name>
</gene>
<feature type="compositionally biased region" description="Polar residues" evidence="2">
    <location>
        <begin position="388"/>
        <end position="400"/>
    </location>
</feature>